<dbReference type="Gene3D" id="1.20.58.390">
    <property type="entry name" value="Neurotransmitter-gated ion-channel transmembrane domain"/>
    <property type="match status" value="1"/>
</dbReference>
<feature type="domain" description="Neurotransmitter-gated ion-channel ligand-binding" evidence="7">
    <location>
        <begin position="33"/>
        <end position="187"/>
    </location>
</feature>
<organism evidence="9 10">
    <name type="scientific">Mytilus galloprovincialis</name>
    <name type="common">Mediterranean mussel</name>
    <dbReference type="NCBI Taxonomy" id="29158"/>
    <lineage>
        <taxon>Eukaryota</taxon>
        <taxon>Metazoa</taxon>
        <taxon>Spiralia</taxon>
        <taxon>Lophotrochozoa</taxon>
        <taxon>Mollusca</taxon>
        <taxon>Bivalvia</taxon>
        <taxon>Autobranchia</taxon>
        <taxon>Pteriomorphia</taxon>
        <taxon>Mytilida</taxon>
        <taxon>Mytiloidea</taxon>
        <taxon>Mytilidae</taxon>
        <taxon>Mytilinae</taxon>
        <taxon>Mytilus</taxon>
    </lineage>
</organism>
<dbReference type="AlphaFoldDB" id="A0A8B6DI16"/>
<keyword evidence="3 5" id="KW-1133">Transmembrane helix</keyword>
<dbReference type="GO" id="GO:0004888">
    <property type="term" value="F:transmembrane signaling receptor activity"/>
    <property type="evidence" value="ECO:0007669"/>
    <property type="project" value="InterPro"/>
</dbReference>
<dbReference type="InterPro" id="IPR006202">
    <property type="entry name" value="Neur_chan_lig-bd"/>
</dbReference>
<reference evidence="9" key="1">
    <citation type="submission" date="2018-11" db="EMBL/GenBank/DDBJ databases">
        <authorList>
            <person name="Alioto T."/>
            <person name="Alioto T."/>
        </authorList>
    </citation>
    <scope>NUCLEOTIDE SEQUENCE</scope>
</reference>
<keyword evidence="2 5" id="KW-0812">Transmembrane</keyword>
<comment type="caution">
    <text evidence="9">The sequence shown here is derived from an EMBL/GenBank/DDBJ whole genome shotgun (WGS) entry which is preliminary data.</text>
</comment>
<evidence type="ECO:0000259" key="8">
    <source>
        <dbReference type="Pfam" id="PF02932"/>
    </source>
</evidence>
<dbReference type="Pfam" id="PF02932">
    <property type="entry name" value="Neur_chan_memb"/>
    <property type="match status" value="1"/>
</dbReference>
<protein>
    <submittedName>
        <fullName evidence="9">Uncharacterized protein</fullName>
    </submittedName>
</protein>
<evidence type="ECO:0000259" key="7">
    <source>
        <dbReference type="Pfam" id="PF02931"/>
    </source>
</evidence>
<feature type="transmembrane region" description="Helical" evidence="5">
    <location>
        <begin position="292"/>
        <end position="315"/>
    </location>
</feature>
<dbReference type="OrthoDB" id="6058580at2759"/>
<dbReference type="InterPro" id="IPR006201">
    <property type="entry name" value="Neur_channel"/>
</dbReference>
<proteinExistence type="predicted"/>
<keyword evidence="4 5" id="KW-0472">Membrane</keyword>
<evidence type="ECO:0000256" key="5">
    <source>
        <dbReference type="SAM" id="Phobius"/>
    </source>
</evidence>
<evidence type="ECO:0000256" key="1">
    <source>
        <dbReference type="ARBA" id="ARBA00004141"/>
    </source>
</evidence>
<dbReference type="SUPFAM" id="SSF63712">
    <property type="entry name" value="Nicotinic receptor ligand binding domain-like"/>
    <property type="match status" value="1"/>
</dbReference>
<dbReference type="SUPFAM" id="SSF90112">
    <property type="entry name" value="Neurotransmitter-gated ion-channel transmembrane pore"/>
    <property type="match status" value="1"/>
</dbReference>
<feature type="transmembrane region" description="Helical" evidence="5">
    <location>
        <begin position="390"/>
        <end position="412"/>
    </location>
</feature>
<comment type="subcellular location">
    <subcellularLocation>
        <location evidence="1">Membrane</location>
        <topology evidence="1">Multi-pass membrane protein</topology>
    </subcellularLocation>
</comment>
<dbReference type="Proteomes" id="UP000596742">
    <property type="component" value="Unassembled WGS sequence"/>
</dbReference>
<dbReference type="CDD" id="cd19051">
    <property type="entry name" value="LGIC_TM_cation"/>
    <property type="match status" value="1"/>
</dbReference>
<evidence type="ECO:0000256" key="3">
    <source>
        <dbReference type="ARBA" id="ARBA00022989"/>
    </source>
</evidence>
<feature type="domain" description="Neurotransmitter-gated ion-channel transmembrane" evidence="8">
    <location>
        <begin position="239"/>
        <end position="336"/>
    </location>
</feature>
<dbReference type="InterPro" id="IPR006029">
    <property type="entry name" value="Neurotrans-gated_channel_TM"/>
</dbReference>
<evidence type="ECO:0000313" key="10">
    <source>
        <dbReference type="Proteomes" id="UP000596742"/>
    </source>
</evidence>
<keyword evidence="6" id="KW-0732">Signal</keyword>
<dbReference type="InterPro" id="IPR036734">
    <property type="entry name" value="Neur_chan_lig-bd_sf"/>
</dbReference>
<feature type="chain" id="PRO_5032662622" evidence="6">
    <location>
        <begin position="25"/>
        <end position="415"/>
    </location>
</feature>
<dbReference type="FunFam" id="2.70.170.10:FF:000028">
    <property type="entry name" value="AcetylCholine Receptor"/>
    <property type="match status" value="1"/>
</dbReference>
<feature type="signal peptide" evidence="6">
    <location>
        <begin position="1"/>
        <end position="24"/>
    </location>
</feature>
<gene>
    <name evidence="9" type="ORF">MGAL_10B081641</name>
</gene>
<evidence type="ECO:0000256" key="6">
    <source>
        <dbReference type="SAM" id="SignalP"/>
    </source>
</evidence>
<dbReference type="GO" id="GO:0005230">
    <property type="term" value="F:extracellular ligand-gated monoatomic ion channel activity"/>
    <property type="evidence" value="ECO:0007669"/>
    <property type="project" value="InterPro"/>
</dbReference>
<dbReference type="GO" id="GO:0016020">
    <property type="term" value="C:membrane"/>
    <property type="evidence" value="ECO:0007669"/>
    <property type="project" value="UniProtKB-SubCell"/>
</dbReference>
<name>A0A8B6DI16_MYTGA</name>
<dbReference type="InterPro" id="IPR038050">
    <property type="entry name" value="Neuro_actylchol_rec"/>
</dbReference>
<evidence type="ECO:0000313" key="9">
    <source>
        <dbReference type="EMBL" id="VDI19496.1"/>
    </source>
</evidence>
<dbReference type="Gene3D" id="2.70.170.10">
    <property type="entry name" value="Neurotransmitter-gated ion-channel ligand-binding domain"/>
    <property type="match status" value="1"/>
</dbReference>
<dbReference type="PANTHER" id="PTHR18945">
    <property type="entry name" value="NEUROTRANSMITTER GATED ION CHANNEL"/>
    <property type="match status" value="1"/>
</dbReference>
<feature type="transmembrane region" description="Helical" evidence="5">
    <location>
        <begin position="232"/>
        <end position="256"/>
    </location>
</feature>
<accession>A0A8B6DI16</accession>
<dbReference type="InterPro" id="IPR036719">
    <property type="entry name" value="Neuro-gated_channel_TM_sf"/>
</dbReference>
<evidence type="ECO:0000256" key="2">
    <source>
        <dbReference type="ARBA" id="ARBA00022692"/>
    </source>
</evidence>
<dbReference type="CDD" id="cd18989">
    <property type="entry name" value="LGIC_ECD_cation"/>
    <property type="match status" value="1"/>
</dbReference>
<dbReference type="EMBL" id="UYJE01003460">
    <property type="protein sequence ID" value="VDI19496.1"/>
    <property type="molecule type" value="Genomic_DNA"/>
</dbReference>
<evidence type="ECO:0000256" key="4">
    <source>
        <dbReference type="ARBA" id="ARBA00023136"/>
    </source>
</evidence>
<keyword evidence="10" id="KW-1185">Reference proteome</keyword>
<feature type="transmembrane region" description="Helical" evidence="5">
    <location>
        <begin position="263"/>
        <end position="280"/>
    </location>
</feature>
<dbReference type="PRINTS" id="PR00252">
    <property type="entry name" value="NRIONCHANNEL"/>
</dbReference>
<sequence length="415" mass="47311">MNNVHRQFVLNLICLSFLVKLCSTYSYTDVDILYKNLTSGYNKQIRPVIDQSEITYIDSSFNIITVQDISEVQGTVTLSGFFSFSWIDKNLAWNPADHNNIYTMDFPENVLWKPPMVNGNAAKNIKIMTVENMMLAVQEDGRVLFFPGDSFTFTCDIDSSKFPFDTQICTMDILTWGYSNETLVFNDGLVATDLMGTNSGWELSSATITGNVFGKLAIPGVEVKFNFKRRSYFFIMNLLLPVNFLGFLNIFVFILPQESGERIGFSITALLAVVVFITIAEDILPATATPKLAALYELLIQDMALSGCIVISVILSSRIYYQKDQQAIPEWIRKCVGFKFCCCNKKHPYFNRHLTEPNSVHVLKSTDKIKVDLQKDENTNELTWETVSKFWDTVSLCFYLLWFIVGNMKFFIDTL</sequence>
<dbReference type="Pfam" id="PF02931">
    <property type="entry name" value="Neur_chan_LBD"/>
    <property type="match status" value="1"/>
</dbReference>